<dbReference type="PANTHER" id="PTHR10978">
    <property type="entry name" value="SUCCINATE DEHYDROGENASE CYTOCHROME B560 SUBUNIT"/>
    <property type="match status" value="1"/>
</dbReference>
<dbReference type="InterPro" id="IPR000701">
    <property type="entry name" value="SuccDH_FuR_B_TM-su"/>
</dbReference>
<dbReference type="GO" id="GO:0006099">
    <property type="term" value="P:tricarboxylic acid cycle"/>
    <property type="evidence" value="ECO:0007669"/>
    <property type="project" value="InterPro"/>
</dbReference>
<feature type="transmembrane region" description="Helical" evidence="13">
    <location>
        <begin position="65"/>
        <end position="84"/>
    </location>
</feature>
<keyword evidence="10 13" id="KW-0472">Membrane</keyword>
<dbReference type="Pfam" id="PF01127">
    <property type="entry name" value="Sdh_cyt"/>
    <property type="match status" value="1"/>
</dbReference>
<dbReference type="EMBL" id="CP001339">
    <property type="protein sequence ID" value="ACL72549.1"/>
    <property type="molecule type" value="Genomic_DNA"/>
</dbReference>
<feature type="binding site" description="axial binding residue" evidence="12">
    <location>
        <position position="81"/>
    </location>
    <ligand>
        <name>heme</name>
        <dbReference type="ChEBI" id="CHEBI:30413"/>
        <note>ligand shared with second transmembrane subunit</note>
    </ligand>
    <ligandPart>
        <name>Fe</name>
        <dbReference type="ChEBI" id="CHEBI:18248"/>
    </ligandPart>
</feature>
<gene>
    <name evidence="14" type="ordered locus">Tgr7_1465</name>
</gene>
<dbReference type="InterPro" id="IPR034804">
    <property type="entry name" value="SQR/QFR_C/D"/>
</dbReference>
<evidence type="ECO:0000256" key="11">
    <source>
        <dbReference type="ARBA" id="ARBA00025912"/>
    </source>
</evidence>
<dbReference type="InterPro" id="IPR014314">
    <property type="entry name" value="Succ_DH_cytb556"/>
</dbReference>
<dbReference type="KEGG" id="tgr:Tgr7_1465"/>
<proteinExistence type="inferred from homology"/>
<keyword evidence="8 13" id="KW-1133">Transmembrane helix</keyword>
<evidence type="ECO:0000256" key="13">
    <source>
        <dbReference type="SAM" id="Phobius"/>
    </source>
</evidence>
<evidence type="ECO:0000256" key="10">
    <source>
        <dbReference type="ARBA" id="ARBA00023136"/>
    </source>
</evidence>
<reference evidence="14 15" key="1">
    <citation type="journal article" date="2011" name="Stand. Genomic Sci.">
        <title>Complete genome sequence of 'Thioalkalivibrio sulfidophilus' HL-EbGr7.</title>
        <authorList>
            <person name="Muyzer G."/>
            <person name="Sorokin D.Y."/>
            <person name="Mavromatis K."/>
            <person name="Lapidus A."/>
            <person name="Clum A."/>
            <person name="Ivanova N."/>
            <person name="Pati A."/>
            <person name="d'Haeseleer P."/>
            <person name="Woyke T."/>
            <person name="Kyrpides N.C."/>
        </authorList>
    </citation>
    <scope>NUCLEOTIDE SEQUENCE [LARGE SCALE GENOMIC DNA]</scope>
    <source>
        <strain evidence="14 15">HL-EbGR7</strain>
    </source>
</reference>
<dbReference type="Proteomes" id="UP000002383">
    <property type="component" value="Chromosome"/>
</dbReference>
<evidence type="ECO:0000256" key="2">
    <source>
        <dbReference type="ARBA" id="ARBA00004141"/>
    </source>
</evidence>
<keyword evidence="7 12" id="KW-0479">Metal-binding</keyword>
<comment type="cofactor">
    <cofactor evidence="12">
        <name>heme</name>
        <dbReference type="ChEBI" id="CHEBI:30413"/>
    </cofactor>
    <text evidence="12">The heme is bound between the two transmembrane subunits.</text>
</comment>
<dbReference type="STRING" id="396588.Tgr7_1465"/>
<dbReference type="PIRSF" id="PIRSF000178">
    <property type="entry name" value="SDH_cyt_b560"/>
    <property type="match status" value="1"/>
</dbReference>
<dbReference type="GO" id="GO:0009055">
    <property type="term" value="F:electron transfer activity"/>
    <property type="evidence" value="ECO:0007669"/>
    <property type="project" value="InterPro"/>
</dbReference>
<comment type="subunit">
    <text evidence="11">Part of an enzyme complex containing four subunits: a flavoprotein, an iron-sulfur protein, plus two membrane-anchoring proteins, SdhC and SdhD. The complex can form homotrimers.</text>
</comment>
<keyword evidence="5 12" id="KW-0349">Heme</keyword>
<organism evidence="14 15">
    <name type="scientific">Thioalkalivibrio sulfidiphilus (strain HL-EbGR7)</name>
    <dbReference type="NCBI Taxonomy" id="396588"/>
    <lineage>
        <taxon>Bacteria</taxon>
        <taxon>Pseudomonadati</taxon>
        <taxon>Pseudomonadota</taxon>
        <taxon>Gammaproteobacteria</taxon>
        <taxon>Chromatiales</taxon>
        <taxon>Ectothiorhodospiraceae</taxon>
        <taxon>Thioalkalivibrio</taxon>
    </lineage>
</organism>
<evidence type="ECO:0000313" key="14">
    <source>
        <dbReference type="EMBL" id="ACL72549.1"/>
    </source>
</evidence>
<keyword evidence="9 12" id="KW-0408">Iron</keyword>
<dbReference type="GO" id="GO:0046872">
    <property type="term" value="F:metal ion binding"/>
    <property type="evidence" value="ECO:0007669"/>
    <property type="project" value="UniProtKB-KW"/>
</dbReference>
<dbReference type="PANTHER" id="PTHR10978:SF5">
    <property type="entry name" value="SUCCINATE DEHYDROGENASE CYTOCHROME B560 SUBUNIT, MITOCHONDRIAL"/>
    <property type="match status" value="1"/>
</dbReference>
<evidence type="ECO:0000256" key="8">
    <source>
        <dbReference type="ARBA" id="ARBA00022989"/>
    </source>
</evidence>
<comment type="subcellular location">
    <subcellularLocation>
        <location evidence="2">Membrane</location>
        <topology evidence="2">Multi-pass membrane protein</topology>
    </subcellularLocation>
</comment>
<comment type="similarity">
    <text evidence="3">Belongs to the cytochrome b560 family.</text>
</comment>
<keyword evidence="15" id="KW-1185">Reference proteome</keyword>
<dbReference type="OrthoDB" id="9799441at2"/>
<dbReference type="PROSITE" id="PS01000">
    <property type="entry name" value="SDH_CYT_1"/>
    <property type="match status" value="1"/>
</dbReference>
<sequence length="126" mass="14104" precursor="true">MRREGRPVFLNLLKIRLPVPGVASIAHRISGVLLFLAIPLFLFIFQRSLQGEAGYAEALALLRHPLVMLISLVLLWSLLHHWLAGIRYLLIDVDVGVERTAARKSAWTVLILAPVLTVIILGVLWL</sequence>
<dbReference type="AlphaFoldDB" id="B8GRJ5"/>
<accession>B8GRJ5</accession>
<dbReference type="Gene3D" id="1.20.1300.10">
    <property type="entry name" value="Fumarate reductase/succinate dehydrogenase, transmembrane subunit"/>
    <property type="match status" value="1"/>
</dbReference>
<keyword evidence="6 13" id="KW-0812">Transmembrane</keyword>
<evidence type="ECO:0000313" key="15">
    <source>
        <dbReference type="Proteomes" id="UP000002383"/>
    </source>
</evidence>
<protein>
    <recommendedName>
        <fullName evidence="4">Succinate dehydrogenase cytochrome b556 subunit</fullName>
    </recommendedName>
</protein>
<evidence type="ECO:0000256" key="5">
    <source>
        <dbReference type="ARBA" id="ARBA00022617"/>
    </source>
</evidence>
<feature type="transmembrane region" description="Helical" evidence="13">
    <location>
        <begin position="105"/>
        <end position="125"/>
    </location>
</feature>
<dbReference type="CDD" id="cd03499">
    <property type="entry name" value="SQR_TypeC_SdhC"/>
    <property type="match status" value="1"/>
</dbReference>
<dbReference type="NCBIfam" id="TIGR02970">
    <property type="entry name" value="succ_dehyd_cytB"/>
    <property type="match status" value="1"/>
</dbReference>
<evidence type="ECO:0000256" key="9">
    <source>
        <dbReference type="ARBA" id="ARBA00023004"/>
    </source>
</evidence>
<dbReference type="SUPFAM" id="SSF81343">
    <property type="entry name" value="Fumarate reductase respiratory complex transmembrane subunits"/>
    <property type="match status" value="1"/>
</dbReference>
<dbReference type="InterPro" id="IPR018495">
    <property type="entry name" value="Succ_DH_cyt_bsu_CS"/>
</dbReference>
<evidence type="ECO:0000256" key="1">
    <source>
        <dbReference type="ARBA" id="ARBA00004050"/>
    </source>
</evidence>
<dbReference type="RefSeq" id="WP_012638032.1">
    <property type="nucleotide sequence ID" value="NC_011901.1"/>
</dbReference>
<dbReference type="HOGENOM" id="CLU_094691_2_0_6"/>
<evidence type="ECO:0000256" key="6">
    <source>
        <dbReference type="ARBA" id="ARBA00022692"/>
    </source>
</evidence>
<evidence type="ECO:0000256" key="3">
    <source>
        <dbReference type="ARBA" id="ARBA00007244"/>
    </source>
</evidence>
<evidence type="ECO:0000256" key="4">
    <source>
        <dbReference type="ARBA" id="ARBA00020076"/>
    </source>
</evidence>
<dbReference type="GO" id="GO:0005886">
    <property type="term" value="C:plasma membrane"/>
    <property type="evidence" value="ECO:0007669"/>
    <property type="project" value="TreeGrafter"/>
</dbReference>
<evidence type="ECO:0000256" key="7">
    <source>
        <dbReference type="ARBA" id="ARBA00022723"/>
    </source>
</evidence>
<dbReference type="eggNOG" id="COG2009">
    <property type="taxonomic scope" value="Bacteria"/>
</dbReference>
<feature type="transmembrane region" description="Helical" evidence="13">
    <location>
        <begin position="21"/>
        <end position="45"/>
    </location>
</feature>
<evidence type="ECO:0000256" key="12">
    <source>
        <dbReference type="PIRSR" id="PIRSR000178-1"/>
    </source>
</evidence>
<comment type="function">
    <text evidence="1">Membrane-anchoring subunit of succinate dehydrogenase (SDH).</text>
</comment>
<name>B8GRJ5_THISH</name>